<dbReference type="Pfam" id="PF13598">
    <property type="entry name" value="DUF4139"/>
    <property type="match status" value="1"/>
</dbReference>
<dbReference type="InterPro" id="IPR037291">
    <property type="entry name" value="DUF4139"/>
</dbReference>
<organism evidence="6 7">
    <name type="scientific">Rhizoctonia solani</name>
    <dbReference type="NCBI Taxonomy" id="456999"/>
    <lineage>
        <taxon>Eukaryota</taxon>
        <taxon>Fungi</taxon>
        <taxon>Dikarya</taxon>
        <taxon>Basidiomycota</taxon>
        <taxon>Agaricomycotina</taxon>
        <taxon>Agaricomycetes</taxon>
        <taxon>Cantharellales</taxon>
        <taxon>Ceratobasidiaceae</taxon>
        <taxon>Rhizoctonia</taxon>
    </lineage>
</organism>
<proteinExistence type="predicted"/>
<feature type="region of interest" description="Disordered" evidence="2">
    <location>
        <begin position="112"/>
        <end position="131"/>
    </location>
</feature>
<keyword evidence="1" id="KW-0175">Coiled coil</keyword>
<dbReference type="Proteomes" id="UP000663888">
    <property type="component" value="Unassembled WGS sequence"/>
</dbReference>
<feature type="signal peptide" evidence="3">
    <location>
        <begin position="1"/>
        <end position="31"/>
    </location>
</feature>
<name>A0A8H3B6N6_9AGAM</name>
<feature type="coiled-coil region" evidence="1">
    <location>
        <begin position="186"/>
        <end position="213"/>
    </location>
</feature>
<dbReference type="InterPro" id="IPR011935">
    <property type="entry name" value="CHP02231"/>
</dbReference>
<evidence type="ECO:0000256" key="3">
    <source>
        <dbReference type="SAM" id="SignalP"/>
    </source>
</evidence>
<evidence type="ECO:0000313" key="7">
    <source>
        <dbReference type="Proteomes" id="UP000663888"/>
    </source>
</evidence>
<gene>
    <name evidence="6" type="ORF">RDB_LOCUS65954</name>
</gene>
<dbReference type="Pfam" id="PF13600">
    <property type="entry name" value="DUF4140"/>
    <property type="match status" value="1"/>
</dbReference>
<evidence type="ECO:0000313" key="6">
    <source>
        <dbReference type="EMBL" id="CAE6449401.1"/>
    </source>
</evidence>
<dbReference type="NCBIfam" id="TIGR02231">
    <property type="entry name" value="mucoidy inhibitor MuiA family protein"/>
    <property type="match status" value="1"/>
</dbReference>
<dbReference type="PANTHER" id="PTHR31005:SF8">
    <property type="entry name" value="DUF4139 DOMAIN-CONTAINING PROTEIN"/>
    <property type="match status" value="1"/>
</dbReference>
<evidence type="ECO:0000259" key="4">
    <source>
        <dbReference type="Pfam" id="PF13598"/>
    </source>
</evidence>
<sequence length="677" mass="75868">MGSHSRNSILFQQTHLLALQLCSLLSPLTMIDPPTSHSVTVNAAEQDHLIDSVTVFQAGRAEVKRRIQLQLQKGQNQITVERLASCLVEDSLRVQGTGTAVIYDVVYHSPKPNPRRGRRQVDNYSSDEEENEEVTECYNAVEALKKQRSVVENQISFLDRYGRSVDGQNSNIESLGHFLDVYGSRRDTLDKKMQELSIKVDRAEKMLRRVTKKNLGRETKGLRRTKITITVMSKEEEGKAELMLAYVVLNASWIPVYDIRASVSSSPSSSSSIALNYRASLTQTTGEDWPEVALTLSTATPYHGADMPTLSTWHIGLPGRGRGMRPRLQETGPMARSRSRSRSPTRIMITREESRRSRSRSRSRSPTRIIQVERRSRSRSRSRSPSRSPTQMVEIRELADHNSRRVISPPPRVIRVGAAPAYSEYEPAPMTTRQADGVDTGVLSATFSIPGRSSIPSDQGNHKCKIINSSEFTFLPGEASIFMGDSFVSKSQIQVGPSTISVDVRSDVLLKHVPPNDSFQLSLGTDPTLRVTYAPLRDHKQKHSQPRFSFPGRQKQPKQTTTKYSQHITIRNTRLVEVSALRILDHVPVSSDSAIKVNVTSPQGLRGEDRPTEDNISEKQYETWVRPQKGVRARWAPPDIGGEGAIEWVCSVDARGELELKLEWEVSAAAGTVWRNW</sequence>
<protein>
    <recommendedName>
        <fullName evidence="8">Protein F37C4,5 [Caenorhabditis elegans]</fullName>
    </recommendedName>
</protein>
<reference evidence="6" key="1">
    <citation type="submission" date="2021-01" db="EMBL/GenBank/DDBJ databases">
        <authorList>
            <person name="Kaushik A."/>
        </authorList>
    </citation>
    <scope>NUCLEOTIDE SEQUENCE</scope>
    <source>
        <strain evidence="6">AG4-R118</strain>
    </source>
</reference>
<keyword evidence="3" id="KW-0732">Signal</keyword>
<evidence type="ECO:0008006" key="8">
    <source>
        <dbReference type="Google" id="ProtNLM"/>
    </source>
</evidence>
<accession>A0A8H3B6N6</accession>
<feature type="chain" id="PRO_5034172485" description="Protein F37C4,5 [Caenorhabditis elegans]" evidence="3">
    <location>
        <begin position="32"/>
        <end position="677"/>
    </location>
</feature>
<dbReference type="EMBL" id="CAJMWX010001038">
    <property type="protein sequence ID" value="CAE6449401.1"/>
    <property type="molecule type" value="Genomic_DNA"/>
</dbReference>
<feature type="domain" description="DUF4139" evidence="4">
    <location>
        <begin position="243"/>
        <end position="668"/>
    </location>
</feature>
<feature type="compositionally biased region" description="Polar residues" evidence="2">
    <location>
        <begin position="557"/>
        <end position="566"/>
    </location>
</feature>
<evidence type="ECO:0000256" key="2">
    <source>
        <dbReference type="SAM" id="MobiDB-lite"/>
    </source>
</evidence>
<feature type="region of interest" description="Disordered" evidence="2">
    <location>
        <begin position="314"/>
        <end position="393"/>
    </location>
</feature>
<feature type="region of interest" description="Disordered" evidence="2">
    <location>
        <begin position="538"/>
        <end position="566"/>
    </location>
</feature>
<evidence type="ECO:0000256" key="1">
    <source>
        <dbReference type="SAM" id="Coils"/>
    </source>
</evidence>
<evidence type="ECO:0000259" key="5">
    <source>
        <dbReference type="Pfam" id="PF13600"/>
    </source>
</evidence>
<dbReference type="PANTHER" id="PTHR31005">
    <property type="entry name" value="DUF4139 DOMAIN-CONTAINING PROTEIN"/>
    <property type="match status" value="1"/>
</dbReference>
<dbReference type="AlphaFoldDB" id="A0A8H3B6N6"/>
<comment type="caution">
    <text evidence="6">The sequence shown here is derived from an EMBL/GenBank/DDBJ whole genome shotgun (WGS) entry which is preliminary data.</text>
</comment>
<dbReference type="InterPro" id="IPR025554">
    <property type="entry name" value="DUF4140"/>
</dbReference>
<feature type="domain" description="DUF4140" evidence="5">
    <location>
        <begin position="53"/>
        <end position="158"/>
    </location>
</feature>